<gene>
    <name evidence="2" type="ORF">RF11_01478</name>
</gene>
<reference evidence="2 3" key="1">
    <citation type="journal article" date="2014" name="Genome Biol. Evol.">
        <title>The genome of the myxosporean Thelohanellus kitauei shows adaptations to nutrient acquisition within its fish host.</title>
        <authorList>
            <person name="Yang Y."/>
            <person name="Xiong J."/>
            <person name="Zhou Z."/>
            <person name="Huo F."/>
            <person name="Miao W."/>
            <person name="Ran C."/>
            <person name="Liu Y."/>
            <person name="Zhang J."/>
            <person name="Feng J."/>
            <person name="Wang M."/>
            <person name="Wang M."/>
            <person name="Wang L."/>
            <person name="Yao B."/>
        </authorList>
    </citation>
    <scope>NUCLEOTIDE SEQUENCE [LARGE SCALE GENOMIC DNA]</scope>
    <source>
        <strain evidence="2">Wuqing</strain>
    </source>
</reference>
<sequence length="120" mass="13159">MAEYSPGGRIRVTLKIRDPPTETLPALRTDVLMDPKLRRSQRERGREQSFRRRSRRAPVKGTALFTTTGPSTLCPDLDSASIECIGVSFGVPRFAYPSALGSICSSSVIFTIKGTKNQAT</sequence>
<evidence type="ECO:0000313" key="2">
    <source>
        <dbReference type="EMBL" id="KII68548.1"/>
    </source>
</evidence>
<keyword evidence="3" id="KW-1185">Reference proteome</keyword>
<evidence type="ECO:0000256" key="1">
    <source>
        <dbReference type="SAM" id="MobiDB-lite"/>
    </source>
</evidence>
<comment type="caution">
    <text evidence="2">The sequence shown here is derived from an EMBL/GenBank/DDBJ whole genome shotgun (WGS) entry which is preliminary data.</text>
</comment>
<evidence type="ECO:0000313" key="3">
    <source>
        <dbReference type="Proteomes" id="UP000031668"/>
    </source>
</evidence>
<dbReference type="EMBL" id="JWZT01002807">
    <property type="protein sequence ID" value="KII68548.1"/>
    <property type="molecule type" value="Genomic_DNA"/>
</dbReference>
<dbReference type="Proteomes" id="UP000031668">
    <property type="component" value="Unassembled WGS sequence"/>
</dbReference>
<accession>A0A0C2JGZ6</accession>
<feature type="region of interest" description="Disordered" evidence="1">
    <location>
        <begin position="35"/>
        <end position="61"/>
    </location>
</feature>
<dbReference type="AlphaFoldDB" id="A0A0C2JGZ6"/>
<name>A0A0C2JGZ6_THEKT</name>
<protein>
    <submittedName>
        <fullName evidence="2">Uncharacterized protein</fullName>
    </submittedName>
</protein>
<organism evidence="2 3">
    <name type="scientific">Thelohanellus kitauei</name>
    <name type="common">Myxosporean</name>
    <dbReference type="NCBI Taxonomy" id="669202"/>
    <lineage>
        <taxon>Eukaryota</taxon>
        <taxon>Metazoa</taxon>
        <taxon>Cnidaria</taxon>
        <taxon>Myxozoa</taxon>
        <taxon>Myxosporea</taxon>
        <taxon>Bivalvulida</taxon>
        <taxon>Platysporina</taxon>
        <taxon>Myxobolidae</taxon>
        <taxon>Thelohanellus</taxon>
    </lineage>
</organism>
<proteinExistence type="predicted"/>
<feature type="compositionally biased region" description="Basic and acidic residues" evidence="1">
    <location>
        <begin position="35"/>
        <end position="50"/>
    </location>
</feature>